<dbReference type="GO" id="GO:0005262">
    <property type="term" value="F:calcium channel activity"/>
    <property type="evidence" value="ECO:0007669"/>
    <property type="project" value="TreeGrafter"/>
</dbReference>
<feature type="transmembrane region" description="Helical" evidence="5">
    <location>
        <begin position="35"/>
        <end position="56"/>
    </location>
</feature>
<feature type="transmembrane region" description="Helical" evidence="5">
    <location>
        <begin position="104"/>
        <end position="121"/>
    </location>
</feature>
<feature type="domain" description="Sodium/calcium exchanger membrane region" evidence="6">
    <location>
        <begin position="172"/>
        <end position="312"/>
    </location>
</feature>
<feature type="transmembrane region" description="Helical" evidence="5">
    <location>
        <begin position="300"/>
        <end position="319"/>
    </location>
</feature>
<sequence>MITELILFALGFILILKGGDLFVNSSTMIAYRLKIPRFIIGGTIVSLATTAPEFVVSATASYLGDSGIALGNALGSAIANIGLIVSLTAIIAPISVELLPFKRRALWMLFTTVFVFIFAWNLEISRWGGVFLVISALVYLLLNLVKARSERRKTTAKEEAIVPEMNDSMGKSILYFGIGIVLVISGSWLLVNSGTAIATALKIPSFIIGLTVVAVGTSLPELITAIKSAKKNVSDLSISNIIGANILNLGLITGTAAIIRPLTMDLFTKYYAFSWVFIMIIGIMLIFWKTGKMTKRHGLIMLSLYGIYVIGLLVFPLVFPEAAG</sequence>
<dbReference type="InterPro" id="IPR004837">
    <property type="entry name" value="NaCa_Exmemb"/>
</dbReference>
<keyword evidence="3 5" id="KW-1133">Transmembrane helix</keyword>
<keyword evidence="4 5" id="KW-0472">Membrane</keyword>
<dbReference type="PANTHER" id="PTHR10846:SF8">
    <property type="entry name" value="INNER MEMBRANE PROTEIN YRBG"/>
    <property type="match status" value="1"/>
</dbReference>
<dbReference type="Proteomes" id="UP000249458">
    <property type="component" value="Unassembled WGS sequence"/>
</dbReference>
<feature type="transmembrane region" description="Helical" evidence="5">
    <location>
        <begin position="270"/>
        <end position="288"/>
    </location>
</feature>
<dbReference type="RefSeq" id="WP_112219223.1">
    <property type="nucleotide sequence ID" value="NZ_MVJN01000004.1"/>
</dbReference>
<dbReference type="InterPro" id="IPR044880">
    <property type="entry name" value="NCX_ion-bd_dom_sf"/>
</dbReference>
<dbReference type="PANTHER" id="PTHR10846">
    <property type="entry name" value="SODIUM/POTASSIUM/CALCIUM EXCHANGER"/>
    <property type="match status" value="1"/>
</dbReference>
<evidence type="ECO:0000256" key="1">
    <source>
        <dbReference type="ARBA" id="ARBA00004141"/>
    </source>
</evidence>
<feature type="transmembrane region" description="Helical" evidence="5">
    <location>
        <begin position="238"/>
        <end position="258"/>
    </location>
</feature>
<feature type="transmembrane region" description="Helical" evidence="5">
    <location>
        <begin position="68"/>
        <end position="92"/>
    </location>
</feature>
<dbReference type="AlphaFoldDB" id="A0A364LKH4"/>
<dbReference type="EMBL" id="MVJN01000004">
    <property type="protein sequence ID" value="RAP37106.1"/>
    <property type="molecule type" value="Genomic_DNA"/>
</dbReference>
<comment type="caution">
    <text evidence="7">The sequence shown here is derived from an EMBL/GenBank/DDBJ whole genome shotgun (WGS) entry which is preliminary data.</text>
</comment>
<gene>
    <name evidence="7" type="ORF">B1207_06710</name>
</gene>
<feature type="transmembrane region" description="Helical" evidence="5">
    <location>
        <begin position="127"/>
        <end position="145"/>
    </location>
</feature>
<reference evidence="7 8" key="1">
    <citation type="submission" date="2017-02" db="EMBL/GenBank/DDBJ databases">
        <title>Legionella quilivanii strain from human: case report and whole genome sequencing analysis.</title>
        <authorList>
            <person name="Lalancette C."/>
            <person name="Leduc J.-M."/>
            <person name="Levesque S."/>
            <person name="Fournier E."/>
            <person name="Saoud J."/>
            <person name="Faucher S.P."/>
            <person name="Bernard K."/>
            <person name="Martineau C."/>
            <person name="Longtin J."/>
        </authorList>
    </citation>
    <scope>NUCLEOTIDE SEQUENCE [LARGE SCALE GENOMIC DNA]</scope>
    <source>
        <strain evidence="7 8">ID143958</strain>
    </source>
</reference>
<organism evidence="7 8">
    <name type="scientific">Legionella quinlivanii</name>
    <dbReference type="NCBI Taxonomy" id="45073"/>
    <lineage>
        <taxon>Bacteria</taxon>
        <taxon>Pseudomonadati</taxon>
        <taxon>Pseudomonadota</taxon>
        <taxon>Gammaproteobacteria</taxon>
        <taxon>Legionellales</taxon>
        <taxon>Legionellaceae</taxon>
        <taxon>Legionella</taxon>
    </lineage>
</organism>
<feature type="transmembrane region" description="Helical" evidence="5">
    <location>
        <begin position="173"/>
        <end position="191"/>
    </location>
</feature>
<feature type="transmembrane region" description="Helical" evidence="5">
    <location>
        <begin position="203"/>
        <end position="226"/>
    </location>
</feature>
<dbReference type="Gene3D" id="1.20.1420.30">
    <property type="entry name" value="NCX, central ion-binding region"/>
    <property type="match status" value="1"/>
</dbReference>
<dbReference type="InterPro" id="IPR004481">
    <property type="entry name" value="K/Na/Ca-exchanger"/>
</dbReference>
<dbReference type="GO" id="GO:0008273">
    <property type="term" value="F:calcium, potassium:sodium antiporter activity"/>
    <property type="evidence" value="ECO:0007669"/>
    <property type="project" value="TreeGrafter"/>
</dbReference>
<proteinExistence type="predicted"/>
<evidence type="ECO:0000259" key="6">
    <source>
        <dbReference type="Pfam" id="PF01699"/>
    </source>
</evidence>
<evidence type="ECO:0000313" key="7">
    <source>
        <dbReference type="EMBL" id="RAP37106.1"/>
    </source>
</evidence>
<comment type="subcellular location">
    <subcellularLocation>
        <location evidence="1">Membrane</location>
        <topology evidence="1">Multi-pass membrane protein</topology>
    </subcellularLocation>
</comment>
<dbReference type="NCBIfam" id="TIGR00367">
    <property type="entry name" value="calcium/sodium antiporter"/>
    <property type="match status" value="1"/>
</dbReference>
<protein>
    <recommendedName>
        <fullName evidence="6">Sodium/calcium exchanger membrane region domain-containing protein</fullName>
    </recommendedName>
</protein>
<dbReference type="GO" id="GO:0006874">
    <property type="term" value="P:intracellular calcium ion homeostasis"/>
    <property type="evidence" value="ECO:0007669"/>
    <property type="project" value="TreeGrafter"/>
</dbReference>
<name>A0A364LKH4_9GAMM</name>
<evidence type="ECO:0000256" key="2">
    <source>
        <dbReference type="ARBA" id="ARBA00022692"/>
    </source>
</evidence>
<evidence type="ECO:0000313" key="8">
    <source>
        <dbReference type="Proteomes" id="UP000249458"/>
    </source>
</evidence>
<accession>A0A364LKH4</accession>
<dbReference type="Pfam" id="PF01699">
    <property type="entry name" value="Na_Ca_ex"/>
    <property type="match status" value="2"/>
</dbReference>
<keyword evidence="2 5" id="KW-0812">Transmembrane</keyword>
<feature type="domain" description="Sodium/calcium exchanger membrane region" evidence="6">
    <location>
        <begin position="5"/>
        <end position="144"/>
    </location>
</feature>
<feature type="transmembrane region" description="Helical" evidence="5">
    <location>
        <begin position="6"/>
        <end position="23"/>
    </location>
</feature>
<evidence type="ECO:0000256" key="5">
    <source>
        <dbReference type="SAM" id="Phobius"/>
    </source>
</evidence>
<evidence type="ECO:0000256" key="4">
    <source>
        <dbReference type="ARBA" id="ARBA00023136"/>
    </source>
</evidence>
<dbReference type="GO" id="GO:0005886">
    <property type="term" value="C:plasma membrane"/>
    <property type="evidence" value="ECO:0007669"/>
    <property type="project" value="TreeGrafter"/>
</dbReference>
<evidence type="ECO:0000256" key="3">
    <source>
        <dbReference type="ARBA" id="ARBA00022989"/>
    </source>
</evidence>